<comment type="catalytic activity">
    <reaction evidence="7 8">
        <text>O-phospho-L-threonyl-[protein] + H2O = L-threonyl-[protein] + phosphate</text>
        <dbReference type="Rhea" id="RHEA:47004"/>
        <dbReference type="Rhea" id="RHEA-COMP:11060"/>
        <dbReference type="Rhea" id="RHEA-COMP:11605"/>
        <dbReference type="ChEBI" id="CHEBI:15377"/>
        <dbReference type="ChEBI" id="CHEBI:30013"/>
        <dbReference type="ChEBI" id="CHEBI:43474"/>
        <dbReference type="ChEBI" id="CHEBI:61977"/>
        <dbReference type="EC" id="3.1.3.16"/>
    </reaction>
</comment>
<dbReference type="SMART" id="SM00156">
    <property type="entry name" value="PP2Ac"/>
    <property type="match status" value="1"/>
</dbReference>
<evidence type="ECO:0000256" key="6">
    <source>
        <dbReference type="ARBA" id="ARBA00047761"/>
    </source>
</evidence>
<reference evidence="11" key="1">
    <citation type="submission" date="2022-11" db="UniProtKB">
        <authorList>
            <consortium name="WormBaseParasite"/>
        </authorList>
    </citation>
    <scope>IDENTIFICATION</scope>
</reference>
<evidence type="ECO:0000256" key="8">
    <source>
        <dbReference type="RuleBase" id="RU004273"/>
    </source>
</evidence>
<keyword evidence="4" id="KW-0904">Protein phosphatase</keyword>
<dbReference type="InterPro" id="IPR031675">
    <property type="entry name" value="STPPase_N"/>
</dbReference>
<dbReference type="PANTHER" id="PTHR11668">
    <property type="entry name" value="SERINE/THREONINE PROTEIN PHOSPHATASE"/>
    <property type="match status" value="1"/>
</dbReference>
<evidence type="ECO:0000259" key="9">
    <source>
        <dbReference type="PROSITE" id="PS00125"/>
    </source>
</evidence>
<dbReference type="Gene3D" id="3.60.21.10">
    <property type="match status" value="1"/>
</dbReference>
<dbReference type="WBParaSite" id="jg15848">
    <property type="protein sequence ID" value="jg15848"/>
    <property type="gene ID" value="jg15848"/>
</dbReference>
<dbReference type="Proteomes" id="UP000887574">
    <property type="component" value="Unplaced"/>
</dbReference>
<dbReference type="GO" id="GO:0046872">
    <property type="term" value="F:metal ion binding"/>
    <property type="evidence" value="ECO:0007669"/>
    <property type="project" value="UniProtKB-KW"/>
</dbReference>
<keyword evidence="3 8" id="KW-0378">Hydrolase</keyword>
<dbReference type="FunFam" id="3.60.21.10:FF:000212">
    <property type="entry name" value="Serine/threonine-protein phosphatase"/>
    <property type="match status" value="1"/>
</dbReference>
<sequence>MVTRRKSFTSYSSSTGQQQQLDVDSIISRLTQSDHSVPTSWKQSSSHSIDVSEQEVKMICQLSRQIFLQQPMLLELNAPLKIAGDIHGQFSDLLRLFKLSGFPPLETIILLLCYKIKYPGNFFLLRGNHEVSALNRVYGFYNECKNRLSIKTWKTFQDVFNCMPVAALIENKIFCCHGGLSPHLRTLEQLKRIVRPVEVHETGLLCDILWSDPDPKVLGWAPNDRGVSYVFGQDVLSQFLQKMDLDIVVRGHQVVEDGYEFFGKRGLVTIFSAPNYCGEFDNAGAVMNVDRNLLCSFQILKPNSTVLKERSNRTSNLAHNIASTLADSKFLSMEMKPSKLFRRGMLYYSYETRSSSASCFFSENKTRLRGSGPPLTFADLDRELATSIRRQRAKKLRFSCQIIQQQADKMFNSEIDEGHFTVRQASTNDSVSKGSGRIRSKTCGLRHIRLTAATAAQHGPVLKEQQKLEEARAE</sequence>
<dbReference type="SUPFAM" id="SSF56300">
    <property type="entry name" value="Metallo-dependent phosphatases"/>
    <property type="match status" value="1"/>
</dbReference>
<comment type="catalytic activity">
    <reaction evidence="6">
        <text>O-phospho-L-seryl-[protein] + H2O = L-seryl-[protein] + phosphate</text>
        <dbReference type="Rhea" id="RHEA:20629"/>
        <dbReference type="Rhea" id="RHEA-COMP:9863"/>
        <dbReference type="Rhea" id="RHEA-COMP:11604"/>
        <dbReference type="ChEBI" id="CHEBI:15377"/>
        <dbReference type="ChEBI" id="CHEBI:29999"/>
        <dbReference type="ChEBI" id="CHEBI:43474"/>
        <dbReference type="ChEBI" id="CHEBI:83421"/>
        <dbReference type="EC" id="3.1.3.16"/>
    </reaction>
</comment>
<keyword evidence="10" id="KW-1185">Reference proteome</keyword>
<evidence type="ECO:0000256" key="5">
    <source>
        <dbReference type="ARBA" id="ARBA00023211"/>
    </source>
</evidence>
<protein>
    <recommendedName>
        <fullName evidence="8">Serine/threonine-protein phosphatase</fullName>
        <ecNumber evidence="8">3.1.3.16</ecNumber>
    </recommendedName>
</protein>
<dbReference type="InterPro" id="IPR006186">
    <property type="entry name" value="Ser/Thr-sp_prot-phosphatase"/>
</dbReference>
<evidence type="ECO:0000313" key="10">
    <source>
        <dbReference type="Proteomes" id="UP000887574"/>
    </source>
</evidence>
<keyword evidence="5" id="KW-0464">Manganese</keyword>
<dbReference type="Pfam" id="PF00149">
    <property type="entry name" value="Metallophos"/>
    <property type="match status" value="1"/>
</dbReference>
<evidence type="ECO:0000313" key="11">
    <source>
        <dbReference type="WBParaSite" id="jg15848"/>
    </source>
</evidence>
<accession>A0A915D4T0</accession>
<evidence type="ECO:0000256" key="4">
    <source>
        <dbReference type="ARBA" id="ARBA00022912"/>
    </source>
</evidence>
<proteinExistence type="inferred from homology"/>
<feature type="domain" description="Serine/threonine specific protein phosphatases" evidence="9">
    <location>
        <begin position="125"/>
        <end position="130"/>
    </location>
</feature>
<organism evidence="10 11">
    <name type="scientific">Ditylenchus dipsaci</name>
    <dbReference type="NCBI Taxonomy" id="166011"/>
    <lineage>
        <taxon>Eukaryota</taxon>
        <taxon>Metazoa</taxon>
        <taxon>Ecdysozoa</taxon>
        <taxon>Nematoda</taxon>
        <taxon>Chromadorea</taxon>
        <taxon>Rhabditida</taxon>
        <taxon>Tylenchina</taxon>
        <taxon>Tylenchomorpha</taxon>
        <taxon>Sphaerularioidea</taxon>
        <taxon>Anguinidae</taxon>
        <taxon>Anguininae</taxon>
        <taxon>Ditylenchus</taxon>
    </lineage>
</organism>
<dbReference type="PROSITE" id="PS00125">
    <property type="entry name" value="SER_THR_PHOSPHATASE"/>
    <property type="match status" value="1"/>
</dbReference>
<comment type="cofactor">
    <cofactor evidence="1">
        <name>Mn(2+)</name>
        <dbReference type="ChEBI" id="CHEBI:29035"/>
    </cofactor>
</comment>
<dbReference type="GO" id="GO:0005634">
    <property type="term" value="C:nucleus"/>
    <property type="evidence" value="ECO:0007669"/>
    <property type="project" value="TreeGrafter"/>
</dbReference>
<dbReference type="AlphaFoldDB" id="A0A915D4T0"/>
<keyword evidence="2" id="KW-0479">Metal-binding</keyword>
<dbReference type="PANTHER" id="PTHR11668:SF485">
    <property type="entry name" value="SERINE_THREONINE-PROTEIN PHOSPHATASE"/>
    <property type="match status" value="1"/>
</dbReference>
<dbReference type="InterPro" id="IPR050341">
    <property type="entry name" value="PP1_catalytic_subunit"/>
</dbReference>
<evidence type="ECO:0000256" key="7">
    <source>
        <dbReference type="ARBA" id="ARBA00048336"/>
    </source>
</evidence>
<dbReference type="PRINTS" id="PR00114">
    <property type="entry name" value="STPHPHTASE"/>
</dbReference>
<comment type="similarity">
    <text evidence="8">Belongs to the PPP phosphatase family.</text>
</comment>
<evidence type="ECO:0000256" key="1">
    <source>
        <dbReference type="ARBA" id="ARBA00001936"/>
    </source>
</evidence>
<name>A0A915D4T0_9BILA</name>
<dbReference type="Pfam" id="PF16891">
    <property type="entry name" value="STPPase_N"/>
    <property type="match status" value="1"/>
</dbReference>
<evidence type="ECO:0000256" key="2">
    <source>
        <dbReference type="ARBA" id="ARBA00022723"/>
    </source>
</evidence>
<dbReference type="GO" id="GO:0005737">
    <property type="term" value="C:cytoplasm"/>
    <property type="evidence" value="ECO:0007669"/>
    <property type="project" value="TreeGrafter"/>
</dbReference>
<dbReference type="GO" id="GO:0004722">
    <property type="term" value="F:protein serine/threonine phosphatase activity"/>
    <property type="evidence" value="ECO:0007669"/>
    <property type="project" value="UniProtKB-EC"/>
</dbReference>
<evidence type="ECO:0000256" key="3">
    <source>
        <dbReference type="ARBA" id="ARBA00022801"/>
    </source>
</evidence>
<dbReference type="EC" id="3.1.3.16" evidence="8"/>
<dbReference type="InterPro" id="IPR029052">
    <property type="entry name" value="Metallo-depent_PP-like"/>
</dbReference>
<dbReference type="InterPro" id="IPR004843">
    <property type="entry name" value="Calcineurin-like_PHP"/>
</dbReference>